<reference evidence="3 4" key="1">
    <citation type="submission" date="2018-08" db="EMBL/GenBank/DDBJ databases">
        <title>Paraburkholderia sp. DHOM06 isolated from forest soil.</title>
        <authorList>
            <person name="Gao Z.-H."/>
            <person name="Qiu L.-H."/>
        </authorList>
    </citation>
    <scope>NUCLEOTIDE SEQUENCE [LARGE SCALE GENOMIC DNA]</scope>
    <source>
        <strain evidence="3 4">DHOM06</strain>
    </source>
</reference>
<evidence type="ECO:0000256" key="2">
    <source>
        <dbReference type="SAM" id="Phobius"/>
    </source>
</evidence>
<protein>
    <submittedName>
        <fullName evidence="3">F0F1 ATP synthase subunit</fullName>
    </submittedName>
</protein>
<dbReference type="OrthoDB" id="466056at2"/>
<dbReference type="EMBL" id="QRGA01000005">
    <property type="protein sequence ID" value="RDU99386.1"/>
    <property type="molecule type" value="Genomic_DNA"/>
</dbReference>
<evidence type="ECO:0000313" key="4">
    <source>
        <dbReference type="Proteomes" id="UP000256838"/>
    </source>
</evidence>
<feature type="compositionally biased region" description="Basic and acidic residues" evidence="1">
    <location>
        <begin position="22"/>
        <end position="31"/>
    </location>
</feature>
<evidence type="ECO:0000313" key="3">
    <source>
        <dbReference type="EMBL" id="RDU99386.1"/>
    </source>
</evidence>
<sequence length="104" mass="11247">MTTNASDEKAKPNHMAHAARRAAADAKRAGEDPEPSLGRRLGQIGVLGWTIAMSALAGVLTGRVLDRFFGTRVLFSAALLMVGAACGLWFAWKWMHGQQRSTHD</sequence>
<comment type="caution">
    <text evidence="3">The sequence shown here is derived from an EMBL/GenBank/DDBJ whole genome shotgun (WGS) entry which is preliminary data.</text>
</comment>
<feature type="compositionally biased region" description="Basic and acidic residues" evidence="1">
    <location>
        <begin position="1"/>
        <end position="11"/>
    </location>
</feature>
<organism evidence="3 4">
    <name type="scientific">Trinickia dinghuensis</name>
    <dbReference type="NCBI Taxonomy" id="2291023"/>
    <lineage>
        <taxon>Bacteria</taxon>
        <taxon>Pseudomonadati</taxon>
        <taxon>Pseudomonadota</taxon>
        <taxon>Betaproteobacteria</taxon>
        <taxon>Burkholderiales</taxon>
        <taxon>Burkholderiaceae</taxon>
        <taxon>Trinickia</taxon>
    </lineage>
</organism>
<dbReference type="Pfam" id="PF09527">
    <property type="entry name" value="ATPase_gene1"/>
    <property type="match status" value="1"/>
</dbReference>
<keyword evidence="2" id="KW-0812">Transmembrane</keyword>
<dbReference type="RefSeq" id="WP_115533361.1">
    <property type="nucleotide sequence ID" value="NZ_QRGA01000005.1"/>
</dbReference>
<feature type="region of interest" description="Disordered" evidence="1">
    <location>
        <begin position="1"/>
        <end position="36"/>
    </location>
</feature>
<accession>A0A3D8K3B2</accession>
<keyword evidence="2" id="KW-1133">Transmembrane helix</keyword>
<dbReference type="AlphaFoldDB" id="A0A3D8K3B2"/>
<gene>
    <name evidence="3" type="ORF">DWV00_09815</name>
</gene>
<keyword evidence="4" id="KW-1185">Reference proteome</keyword>
<proteinExistence type="predicted"/>
<feature type="transmembrane region" description="Helical" evidence="2">
    <location>
        <begin position="41"/>
        <end position="61"/>
    </location>
</feature>
<evidence type="ECO:0000256" key="1">
    <source>
        <dbReference type="SAM" id="MobiDB-lite"/>
    </source>
</evidence>
<keyword evidence="2" id="KW-0472">Membrane</keyword>
<feature type="transmembrane region" description="Helical" evidence="2">
    <location>
        <begin position="73"/>
        <end position="92"/>
    </location>
</feature>
<dbReference type="Proteomes" id="UP000256838">
    <property type="component" value="Unassembled WGS sequence"/>
</dbReference>
<dbReference type="InterPro" id="IPR032820">
    <property type="entry name" value="ATPase_put"/>
</dbReference>
<name>A0A3D8K3B2_9BURK</name>